<feature type="region of interest" description="Disordered" evidence="1">
    <location>
        <begin position="1"/>
        <end position="46"/>
    </location>
</feature>
<proteinExistence type="predicted"/>
<sequence length="104" mass="11163">MASSTRFATPPLSSQVREPVTPDAGLRNRATPQQTGDASPTSTISNLSARILEPSRSLYRPITSAPPSALGTPARKVTIRADPAIVTCFDPADRELYDLWAPRS</sequence>
<dbReference type="AlphaFoldDB" id="A0A5C3PKL1"/>
<gene>
    <name evidence="2" type="ORF">K466DRAFT_486010</name>
</gene>
<organism evidence="2 3">
    <name type="scientific">Polyporus arcularius HHB13444</name>
    <dbReference type="NCBI Taxonomy" id="1314778"/>
    <lineage>
        <taxon>Eukaryota</taxon>
        <taxon>Fungi</taxon>
        <taxon>Dikarya</taxon>
        <taxon>Basidiomycota</taxon>
        <taxon>Agaricomycotina</taxon>
        <taxon>Agaricomycetes</taxon>
        <taxon>Polyporales</taxon>
        <taxon>Polyporaceae</taxon>
        <taxon>Polyporus</taxon>
    </lineage>
</organism>
<name>A0A5C3PKL1_9APHY</name>
<keyword evidence="3" id="KW-1185">Reference proteome</keyword>
<dbReference type="EMBL" id="ML211064">
    <property type="protein sequence ID" value="TFK89811.1"/>
    <property type="molecule type" value="Genomic_DNA"/>
</dbReference>
<protein>
    <submittedName>
        <fullName evidence="2">Uncharacterized protein</fullName>
    </submittedName>
</protein>
<feature type="compositionally biased region" description="Polar residues" evidence="1">
    <location>
        <begin position="1"/>
        <end position="16"/>
    </location>
</feature>
<feature type="compositionally biased region" description="Polar residues" evidence="1">
    <location>
        <begin position="30"/>
        <end position="46"/>
    </location>
</feature>
<reference evidence="2 3" key="1">
    <citation type="journal article" date="2019" name="Nat. Ecol. Evol.">
        <title>Megaphylogeny resolves global patterns of mushroom evolution.</title>
        <authorList>
            <person name="Varga T."/>
            <person name="Krizsan K."/>
            <person name="Foldi C."/>
            <person name="Dima B."/>
            <person name="Sanchez-Garcia M."/>
            <person name="Sanchez-Ramirez S."/>
            <person name="Szollosi G.J."/>
            <person name="Szarkandi J.G."/>
            <person name="Papp V."/>
            <person name="Albert L."/>
            <person name="Andreopoulos W."/>
            <person name="Angelini C."/>
            <person name="Antonin V."/>
            <person name="Barry K.W."/>
            <person name="Bougher N.L."/>
            <person name="Buchanan P."/>
            <person name="Buyck B."/>
            <person name="Bense V."/>
            <person name="Catcheside P."/>
            <person name="Chovatia M."/>
            <person name="Cooper J."/>
            <person name="Damon W."/>
            <person name="Desjardin D."/>
            <person name="Finy P."/>
            <person name="Geml J."/>
            <person name="Haridas S."/>
            <person name="Hughes K."/>
            <person name="Justo A."/>
            <person name="Karasinski D."/>
            <person name="Kautmanova I."/>
            <person name="Kiss B."/>
            <person name="Kocsube S."/>
            <person name="Kotiranta H."/>
            <person name="LaButti K.M."/>
            <person name="Lechner B.E."/>
            <person name="Liimatainen K."/>
            <person name="Lipzen A."/>
            <person name="Lukacs Z."/>
            <person name="Mihaltcheva S."/>
            <person name="Morgado L.N."/>
            <person name="Niskanen T."/>
            <person name="Noordeloos M.E."/>
            <person name="Ohm R.A."/>
            <person name="Ortiz-Santana B."/>
            <person name="Ovrebo C."/>
            <person name="Racz N."/>
            <person name="Riley R."/>
            <person name="Savchenko A."/>
            <person name="Shiryaev A."/>
            <person name="Soop K."/>
            <person name="Spirin V."/>
            <person name="Szebenyi C."/>
            <person name="Tomsovsky M."/>
            <person name="Tulloss R.E."/>
            <person name="Uehling J."/>
            <person name="Grigoriev I.V."/>
            <person name="Vagvolgyi C."/>
            <person name="Papp T."/>
            <person name="Martin F.M."/>
            <person name="Miettinen O."/>
            <person name="Hibbett D.S."/>
            <person name="Nagy L.G."/>
        </authorList>
    </citation>
    <scope>NUCLEOTIDE SEQUENCE [LARGE SCALE GENOMIC DNA]</scope>
    <source>
        <strain evidence="2 3">HHB13444</strain>
    </source>
</reference>
<evidence type="ECO:0000313" key="3">
    <source>
        <dbReference type="Proteomes" id="UP000308197"/>
    </source>
</evidence>
<accession>A0A5C3PKL1</accession>
<dbReference type="Proteomes" id="UP000308197">
    <property type="component" value="Unassembled WGS sequence"/>
</dbReference>
<evidence type="ECO:0000313" key="2">
    <source>
        <dbReference type="EMBL" id="TFK89811.1"/>
    </source>
</evidence>
<evidence type="ECO:0000256" key="1">
    <source>
        <dbReference type="SAM" id="MobiDB-lite"/>
    </source>
</evidence>
<dbReference type="InParanoid" id="A0A5C3PKL1"/>